<protein>
    <recommendedName>
        <fullName evidence="3">DUF1877 family protein</fullName>
    </recommendedName>
</protein>
<proteinExistence type="predicted"/>
<dbReference type="InterPro" id="IPR035944">
    <property type="entry name" value="YfbM-like_sf"/>
</dbReference>
<reference evidence="1" key="1">
    <citation type="journal article" date="2014" name="Int. J. Syst. Evol. Microbiol.">
        <title>Complete genome sequence of Corynebacterium casei LMG S-19264T (=DSM 44701T), isolated from a smear-ripened cheese.</title>
        <authorList>
            <consortium name="US DOE Joint Genome Institute (JGI-PGF)"/>
            <person name="Walter F."/>
            <person name="Albersmeier A."/>
            <person name="Kalinowski J."/>
            <person name="Ruckert C."/>
        </authorList>
    </citation>
    <scope>NUCLEOTIDE SEQUENCE</scope>
    <source>
        <strain evidence="1">KCTC 32255</strain>
    </source>
</reference>
<evidence type="ECO:0000313" key="2">
    <source>
        <dbReference type="Proteomes" id="UP000648075"/>
    </source>
</evidence>
<dbReference type="Pfam" id="PF08974">
    <property type="entry name" value="DUF1877"/>
    <property type="match status" value="1"/>
</dbReference>
<dbReference type="SUPFAM" id="SSF111069">
    <property type="entry name" value="Hypothetical protein yfbM"/>
    <property type="match status" value="1"/>
</dbReference>
<dbReference type="Proteomes" id="UP000648075">
    <property type="component" value="Unassembled WGS sequence"/>
</dbReference>
<sequence>MAKDMIWTARQADAGTVARLRANPEDIGAFISGMDVDPDLLDAPADVHNPAIPFDLDTQWQAIHHLLTGSAGAADGPLSIIVGKFEKIGRDQGFGPAWLIPAEAIALADAALSQLDDDDLRERYDANAMVKDNVYTAATLAEEGEGAIDFIIDDIDRLRSFLSEGANRGLAALAMIN</sequence>
<accession>A0A918UHI9</accession>
<dbReference type="InterPro" id="IPR015068">
    <property type="entry name" value="DUF1877"/>
</dbReference>
<comment type="caution">
    <text evidence="1">The sequence shown here is derived from an EMBL/GenBank/DDBJ whole genome shotgun (WGS) entry which is preliminary data.</text>
</comment>
<gene>
    <name evidence="1" type="ORF">GCM10011614_25780</name>
</gene>
<reference evidence="1" key="2">
    <citation type="submission" date="2020-09" db="EMBL/GenBank/DDBJ databases">
        <authorList>
            <person name="Sun Q."/>
            <person name="Kim S."/>
        </authorList>
    </citation>
    <scope>NUCLEOTIDE SEQUENCE</scope>
    <source>
        <strain evidence="1">KCTC 32255</strain>
    </source>
</reference>
<keyword evidence="2" id="KW-1185">Reference proteome</keyword>
<organism evidence="1 2">
    <name type="scientific">Novosphingobium colocasiae</name>
    <dbReference type="NCBI Taxonomy" id="1256513"/>
    <lineage>
        <taxon>Bacteria</taxon>
        <taxon>Pseudomonadati</taxon>
        <taxon>Pseudomonadota</taxon>
        <taxon>Alphaproteobacteria</taxon>
        <taxon>Sphingomonadales</taxon>
        <taxon>Sphingomonadaceae</taxon>
        <taxon>Novosphingobium</taxon>
    </lineage>
</organism>
<evidence type="ECO:0000313" key="1">
    <source>
        <dbReference type="EMBL" id="GGZ09659.1"/>
    </source>
</evidence>
<dbReference type="Gene3D" id="3.40.1760.10">
    <property type="entry name" value="YfbM-like super family"/>
    <property type="match status" value="1"/>
</dbReference>
<dbReference type="AlphaFoldDB" id="A0A918UHI9"/>
<dbReference type="EMBL" id="BMZA01000010">
    <property type="protein sequence ID" value="GGZ09659.1"/>
    <property type="molecule type" value="Genomic_DNA"/>
</dbReference>
<evidence type="ECO:0008006" key="3">
    <source>
        <dbReference type="Google" id="ProtNLM"/>
    </source>
</evidence>
<name>A0A918UHI9_9SPHN</name>